<evidence type="ECO:0000313" key="10">
    <source>
        <dbReference type="EMBL" id="GAG65058.1"/>
    </source>
</evidence>
<dbReference type="AlphaFoldDB" id="X0ZX63"/>
<keyword evidence="7" id="KW-0234">DNA repair</keyword>
<dbReference type="InterPro" id="IPR014048">
    <property type="entry name" value="MethylDNA_cys_MeTrfase_DNA-bd"/>
</dbReference>
<evidence type="ECO:0000256" key="1">
    <source>
        <dbReference type="ARBA" id="ARBA00001286"/>
    </source>
</evidence>
<dbReference type="InterPro" id="IPR001497">
    <property type="entry name" value="MethylDNA_cys_MeTrfase_AS"/>
</dbReference>
<name>X0ZX63_9ZZZZ</name>
<reference evidence="10" key="1">
    <citation type="journal article" date="2014" name="Front. Microbiol.">
        <title>High frequency of phylogenetically diverse reductive dehalogenase-homologous genes in deep subseafloor sedimentary metagenomes.</title>
        <authorList>
            <person name="Kawai M."/>
            <person name="Futagami T."/>
            <person name="Toyoda A."/>
            <person name="Takaki Y."/>
            <person name="Nishi S."/>
            <person name="Hori S."/>
            <person name="Arai W."/>
            <person name="Tsubouchi T."/>
            <person name="Morono Y."/>
            <person name="Uchiyama I."/>
            <person name="Ito T."/>
            <person name="Fujiyama A."/>
            <person name="Inagaki F."/>
            <person name="Takami H."/>
        </authorList>
    </citation>
    <scope>NUCLEOTIDE SEQUENCE</scope>
    <source>
        <strain evidence="10">Expedition CK06-06</strain>
    </source>
</reference>
<keyword evidence="6" id="KW-0227">DNA damage</keyword>
<feature type="domain" description="Methylated-DNA-[protein]-cysteine S-methyltransferase DNA binding" evidence="9">
    <location>
        <begin position="90"/>
        <end position="170"/>
    </location>
</feature>
<dbReference type="FunFam" id="1.10.10.10:FF:000214">
    <property type="entry name" value="Methylated-DNA--protein-cysteine methyltransferase"/>
    <property type="match status" value="1"/>
</dbReference>
<evidence type="ECO:0000256" key="6">
    <source>
        <dbReference type="ARBA" id="ARBA00022763"/>
    </source>
</evidence>
<gene>
    <name evidence="10" type="ORF">S01H4_00794</name>
</gene>
<comment type="similarity">
    <text evidence="2">Belongs to the MGMT family.</text>
</comment>
<evidence type="ECO:0000256" key="8">
    <source>
        <dbReference type="ARBA" id="ARBA00049348"/>
    </source>
</evidence>
<dbReference type="Pfam" id="PF01035">
    <property type="entry name" value="DNA_binding_1"/>
    <property type="match status" value="1"/>
</dbReference>
<evidence type="ECO:0000256" key="7">
    <source>
        <dbReference type="ARBA" id="ARBA00023204"/>
    </source>
</evidence>
<dbReference type="PANTHER" id="PTHR10815">
    <property type="entry name" value="METHYLATED-DNA--PROTEIN-CYSTEINE METHYLTRANSFERASE"/>
    <property type="match status" value="1"/>
</dbReference>
<organism evidence="10">
    <name type="scientific">marine sediment metagenome</name>
    <dbReference type="NCBI Taxonomy" id="412755"/>
    <lineage>
        <taxon>unclassified sequences</taxon>
        <taxon>metagenomes</taxon>
        <taxon>ecological metagenomes</taxon>
    </lineage>
</organism>
<dbReference type="GO" id="GO:0003908">
    <property type="term" value="F:methylated-DNA-[protein]-cysteine S-methyltransferase activity"/>
    <property type="evidence" value="ECO:0007669"/>
    <property type="project" value="UniProtKB-EC"/>
</dbReference>
<evidence type="ECO:0000256" key="4">
    <source>
        <dbReference type="ARBA" id="ARBA00022603"/>
    </source>
</evidence>
<dbReference type="NCBIfam" id="TIGR00589">
    <property type="entry name" value="ogt"/>
    <property type="match status" value="1"/>
</dbReference>
<dbReference type="InterPro" id="IPR036217">
    <property type="entry name" value="MethylDNA_cys_MeTrfase_DNAb"/>
</dbReference>
<dbReference type="InterPro" id="IPR036388">
    <property type="entry name" value="WH-like_DNA-bd_sf"/>
</dbReference>
<dbReference type="PANTHER" id="PTHR10815:SF5">
    <property type="entry name" value="METHYLATED-DNA--PROTEIN-CYSTEINE METHYLTRANSFERASE"/>
    <property type="match status" value="1"/>
</dbReference>
<dbReference type="Gene3D" id="1.10.10.10">
    <property type="entry name" value="Winged helix-like DNA-binding domain superfamily/Winged helix DNA-binding domain"/>
    <property type="match status" value="1"/>
</dbReference>
<sequence>MLENIFKYAIFLTTWGWAGFVVDRKGLRIFILPEERKEDVLFKIKKELKYNNLFEDNRGWESLIKKVKEYFTGKKVDFIDCQLNLDNYTNFQKKILQTVRKIPYGETRSYKESAEEAGYPRAYRAVGNTMRNNPLPLIIPCHRVIKSNGMLGGFSGKEGVALKKKMIDLEYEGKQKGLNR</sequence>
<dbReference type="SUPFAM" id="SSF46767">
    <property type="entry name" value="Methylated DNA-protein cysteine methyltransferase, C-terminal domain"/>
    <property type="match status" value="1"/>
</dbReference>
<keyword evidence="4" id="KW-0489">Methyltransferase</keyword>
<keyword evidence="5" id="KW-0808">Transferase</keyword>
<dbReference type="CDD" id="cd06445">
    <property type="entry name" value="ATase"/>
    <property type="match status" value="1"/>
</dbReference>
<comment type="catalytic activity">
    <reaction evidence="1">
        <text>a 4-O-methyl-thymidine in DNA + L-cysteinyl-[protein] = a thymidine in DNA + S-methyl-L-cysteinyl-[protein]</text>
        <dbReference type="Rhea" id="RHEA:53428"/>
        <dbReference type="Rhea" id="RHEA-COMP:10131"/>
        <dbReference type="Rhea" id="RHEA-COMP:10132"/>
        <dbReference type="Rhea" id="RHEA-COMP:13555"/>
        <dbReference type="Rhea" id="RHEA-COMP:13556"/>
        <dbReference type="ChEBI" id="CHEBI:29950"/>
        <dbReference type="ChEBI" id="CHEBI:82612"/>
        <dbReference type="ChEBI" id="CHEBI:137386"/>
        <dbReference type="ChEBI" id="CHEBI:137387"/>
        <dbReference type="EC" id="2.1.1.63"/>
    </reaction>
</comment>
<evidence type="ECO:0000256" key="5">
    <source>
        <dbReference type="ARBA" id="ARBA00022679"/>
    </source>
</evidence>
<evidence type="ECO:0000259" key="9">
    <source>
        <dbReference type="Pfam" id="PF01035"/>
    </source>
</evidence>
<comment type="caution">
    <text evidence="10">The sequence shown here is derived from an EMBL/GenBank/DDBJ whole genome shotgun (WGS) entry which is preliminary data.</text>
</comment>
<protein>
    <recommendedName>
        <fullName evidence="3">methylated-DNA--[protein]-cysteine S-methyltransferase</fullName>
        <ecNumber evidence="3">2.1.1.63</ecNumber>
    </recommendedName>
</protein>
<proteinExistence type="inferred from homology"/>
<dbReference type="EMBL" id="BART01000121">
    <property type="protein sequence ID" value="GAG65058.1"/>
    <property type="molecule type" value="Genomic_DNA"/>
</dbReference>
<dbReference type="GO" id="GO:0032259">
    <property type="term" value="P:methylation"/>
    <property type="evidence" value="ECO:0007669"/>
    <property type="project" value="UniProtKB-KW"/>
</dbReference>
<accession>X0ZX63</accession>
<evidence type="ECO:0000256" key="3">
    <source>
        <dbReference type="ARBA" id="ARBA00011918"/>
    </source>
</evidence>
<dbReference type="PROSITE" id="PS00374">
    <property type="entry name" value="MGMT"/>
    <property type="match status" value="1"/>
</dbReference>
<dbReference type="GO" id="GO:0006281">
    <property type="term" value="P:DNA repair"/>
    <property type="evidence" value="ECO:0007669"/>
    <property type="project" value="UniProtKB-KW"/>
</dbReference>
<comment type="catalytic activity">
    <reaction evidence="8">
        <text>a 6-O-methyl-2'-deoxyguanosine in DNA + L-cysteinyl-[protein] = S-methyl-L-cysteinyl-[protein] + a 2'-deoxyguanosine in DNA</text>
        <dbReference type="Rhea" id="RHEA:24000"/>
        <dbReference type="Rhea" id="RHEA-COMP:10131"/>
        <dbReference type="Rhea" id="RHEA-COMP:10132"/>
        <dbReference type="Rhea" id="RHEA-COMP:11367"/>
        <dbReference type="Rhea" id="RHEA-COMP:11368"/>
        <dbReference type="ChEBI" id="CHEBI:29950"/>
        <dbReference type="ChEBI" id="CHEBI:82612"/>
        <dbReference type="ChEBI" id="CHEBI:85445"/>
        <dbReference type="ChEBI" id="CHEBI:85448"/>
        <dbReference type="EC" id="2.1.1.63"/>
    </reaction>
</comment>
<dbReference type="EC" id="2.1.1.63" evidence="3"/>
<evidence type="ECO:0000256" key="2">
    <source>
        <dbReference type="ARBA" id="ARBA00008711"/>
    </source>
</evidence>